<evidence type="ECO:0000256" key="5">
    <source>
        <dbReference type="SAM" id="MobiDB-lite"/>
    </source>
</evidence>
<evidence type="ECO:0000256" key="1">
    <source>
        <dbReference type="ARBA" id="ARBA00004141"/>
    </source>
</evidence>
<comment type="caution">
    <text evidence="8">The sequence shown here is derived from an EMBL/GenBank/DDBJ whole genome shotgun (WGS) entry which is preliminary data.</text>
</comment>
<feature type="transmembrane region" description="Helical" evidence="6">
    <location>
        <begin position="153"/>
        <end position="173"/>
    </location>
</feature>
<evidence type="ECO:0000256" key="6">
    <source>
        <dbReference type="SAM" id="Phobius"/>
    </source>
</evidence>
<feature type="transmembrane region" description="Helical" evidence="6">
    <location>
        <begin position="82"/>
        <end position="102"/>
    </location>
</feature>
<feature type="compositionally biased region" description="Low complexity" evidence="5">
    <location>
        <begin position="290"/>
        <end position="311"/>
    </location>
</feature>
<dbReference type="PROSITE" id="PS50850">
    <property type="entry name" value="MFS"/>
    <property type="match status" value="1"/>
</dbReference>
<feature type="transmembrane region" description="Helical" evidence="6">
    <location>
        <begin position="547"/>
        <end position="566"/>
    </location>
</feature>
<feature type="transmembrane region" description="Helical" evidence="6">
    <location>
        <begin position="578"/>
        <end position="597"/>
    </location>
</feature>
<name>A0AAN7B344_9PEZI</name>
<evidence type="ECO:0000256" key="4">
    <source>
        <dbReference type="ARBA" id="ARBA00023136"/>
    </source>
</evidence>
<dbReference type="PROSITE" id="PS00217">
    <property type="entry name" value="SUGAR_TRANSPORT_2"/>
    <property type="match status" value="1"/>
</dbReference>
<dbReference type="EMBL" id="MU858240">
    <property type="protein sequence ID" value="KAK4208509.1"/>
    <property type="molecule type" value="Genomic_DNA"/>
</dbReference>
<proteinExistence type="predicted"/>
<dbReference type="GO" id="GO:0016020">
    <property type="term" value="C:membrane"/>
    <property type="evidence" value="ECO:0007669"/>
    <property type="project" value="UniProtKB-SubCell"/>
</dbReference>
<dbReference type="InterPro" id="IPR036259">
    <property type="entry name" value="MFS_trans_sf"/>
</dbReference>
<dbReference type="InterPro" id="IPR005829">
    <property type="entry name" value="Sugar_transporter_CS"/>
</dbReference>
<feature type="domain" description="Major facilitator superfamily (MFS) profile" evidence="7">
    <location>
        <begin position="41"/>
        <end position="601"/>
    </location>
</feature>
<feature type="transmembrane region" description="Helical" evidence="6">
    <location>
        <begin position="239"/>
        <end position="261"/>
    </location>
</feature>
<dbReference type="Gene3D" id="1.20.1250.20">
    <property type="entry name" value="MFS general substrate transporter like domains"/>
    <property type="match status" value="2"/>
</dbReference>
<keyword evidence="2 6" id="KW-0812">Transmembrane</keyword>
<feature type="transmembrane region" description="Helical" evidence="6">
    <location>
        <begin position="366"/>
        <end position="383"/>
    </location>
</feature>
<feature type="transmembrane region" description="Helical" evidence="6">
    <location>
        <begin position="41"/>
        <end position="62"/>
    </location>
</feature>
<feature type="transmembrane region" description="Helical" evidence="6">
    <location>
        <begin position="481"/>
        <end position="502"/>
    </location>
</feature>
<evidence type="ECO:0000259" key="7">
    <source>
        <dbReference type="PROSITE" id="PS50850"/>
    </source>
</evidence>
<evidence type="ECO:0000313" key="8">
    <source>
        <dbReference type="EMBL" id="KAK4208509.1"/>
    </source>
</evidence>
<evidence type="ECO:0000256" key="3">
    <source>
        <dbReference type="ARBA" id="ARBA00022989"/>
    </source>
</evidence>
<keyword evidence="9" id="KW-1185">Reference proteome</keyword>
<sequence>MPNPVFTGHFDATYADHAAPGVERREEMVDIVDGHGFSVRLLFVGATGYLASSYCLFVQNVIKPALYYVYTPCGRLSGNAGLVLDELTLVGSVIGMIVAGHLADLWGRKKLYGWELLTLIVATIGTAQASEGFRSQLEDGTYGYSTDIYSWLAWWRFVLGLAIGAEHPLVTIITAEWAATQWRGIMLTLVFSMLPFARLLAYGIGLAALRVSSANNGLSPDLRLEDDSNLLTKHVADQVWRWAIGVAVIPAALAVAFRFAIPETPRFYAHIRKNLTKAMRIAREFNRGEPTPGTNPSNAAPPSSSNSGASTDGESIPDREMGRRSRWPDWLVRWTDWLAGANAYLKEGSVQTYQNTSQSNSAGRHLIVISTLCFISEIGWYCLATDSNSSMSTFFHDPSTTTTGSTSGSISARANLPVNYSSDSKCPEFNAWNSDKPTTIYQVLATNSTRFMLVSSLGSILGSMTLVFLINRFHRKHILQFSFAVLAILNIVVGAILVATYDPNADDLHPSADVFFGIMHFFYAFGPRTVIYILAAEIFPTEYRGTFYGVTAAVGKLAAVAIRPVIGRTSKLPRSLGIRLMVVAPFLLFAVWLCRWLPLVQGESDDESLEDEKSGGKLERFWRHIKGENAKELFFGKSENMLKLEDISESPDSVASRISGRGGA</sequence>
<gene>
    <name evidence="8" type="ORF">QBC37DRAFT_391957</name>
</gene>
<feature type="region of interest" description="Disordered" evidence="5">
    <location>
        <begin position="286"/>
        <end position="321"/>
    </location>
</feature>
<organism evidence="8 9">
    <name type="scientific">Rhypophila decipiens</name>
    <dbReference type="NCBI Taxonomy" id="261697"/>
    <lineage>
        <taxon>Eukaryota</taxon>
        <taxon>Fungi</taxon>
        <taxon>Dikarya</taxon>
        <taxon>Ascomycota</taxon>
        <taxon>Pezizomycotina</taxon>
        <taxon>Sordariomycetes</taxon>
        <taxon>Sordariomycetidae</taxon>
        <taxon>Sordariales</taxon>
        <taxon>Naviculisporaceae</taxon>
        <taxon>Rhypophila</taxon>
    </lineage>
</organism>
<dbReference type="Pfam" id="PF00083">
    <property type="entry name" value="Sugar_tr"/>
    <property type="match status" value="2"/>
</dbReference>
<reference evidence="8" key="2">
    <citation type="submission" date="2023-05" db="EMBL/GenBank/DDBJ databases">
        <authorList>
            <consortium name="Lawrence Berkeley National Laboratory"/>
            <person name="Steindorff A."/>
            <person name="Hensen N."/>
            <person name="Bonometti L."/>
            <person name="Westerberg I."/>
            <person name="Brannstrom I.O."/>
            <person name="Guillou S."/>
            <person name="Cros-Aarteil S."/>
            <person name="Calhoun S."/>
            <person name="Haridas S."/>
            <person name="Kuo A."/>
            <person name="Mondo S."/>
            <person name="Pangilinan J."/>
            <person name="Riley R."/>
            <person name="Labutti K."/>
            <person name="Andreopoulos B."/>
            <person name="Lipzen A."/>
            <person name="Chen C."/>
            <person name="Yanf M."/>
            <person name="Daum C."/>
            <person name="Ng V."/>
            <person name="Clum A."/>
            <person name="Ohm R."/>
            <person name="Martin F."/>
            <person name="Silar P."/>
            <person name="Natvig D."/>
            <person name="Lalanne C."/>
            <person name="Gautier V."/>
            <person name="Ament-Velasquez S.L."/>
            <person name="Kruys A."/>
            <person name="Hutchinson M.I."/>
            <person name="Powell A.J."/>
            <person name="Barry K."/>
            <person name="Miller A.N."/>
            <person name="Grigoriev I.V."/>
            <person name="Debuchy R."/>
            <person name="Gladieux P."/>
            <person name="Thoren M.H."/>
            <person name="Johannesson H."/>
        </authorList>
    </citation>
    <scope>NUCLEOTIDE SEQUENCE</scope>
    <source>
        <strain evidence="8">PSN293</strain>
    </source>
</reference>
<dbReference type="Proteomes" id="UP001301769">
    <property type="component" value="Unassembled WGS sequence"/>
</dbReference>
<keyword evidence="3 6" id="KW-1133">Transmembrane helix</keyword>
<evidence type="ECO:0000313" key="9">
    <source>
        <dbReference type="Proteomes" id="UP001301769"/>
    </source>
</evidence>
<dbReference type="SUPFAM" id="SSF103473">
    <property type="entry name" value="MFS general substrate transporter"/>
    <property type="match status" value="1"/>
</dbReference>
<feature type="transmembrane region" description="Helical" evidence="6">
    <location>
        <begin position="514"/>
        <end position="535"/>
    </location>
</feature>
<dbReference type="GO" id="GO:0022857">
    <property type="term" value="F:transmembrane transporter activity"/>
    <property type="evidence" value="ECO:0007669"/>
    <property type="project" value="InterPro"/>
</dbReference>
<comment type="subcellular location">
    <subcellularLocation>
        <location evidence="1">Membrane</location>
        <topology evidence="1">Multi-pass membrane protein</topology>
    </subcellularLocation>
</comment>
<dbReference type="PANTHER" id="PTHR24064">
    <property type="entry name" value="SOLUTE CARRIER FAMILY 22 MEMBER"/>
    <property type="match status" value="1"/>
</dbReference>
<evidence type="ECO:0000256" key="2">
    <source>
        <dbReference type="ARBA" id="ARBA00022692"/>
    </source>
</evidence>
<keyword evidence="4 6" id="KW-0472">Membrane</keyword>
<dbReference type="InterPro" id="IPR020846">
    <property type="entry name" value="MFS_dom"/>
</dbReference>
<dbReference type="AlphaFoldDB" id="A0AAN7B344"/>
<dbReference type="InterPro" id="IPR005828">
    <property type="entry name" value="MFS_sugar_transport-like"/>
</dbReference>
<reference evidence="8" key="1">
    <citation type="journal article" date="2023" name="Mol. Phylogenet. Evol.">
        <title>Genome-scale phylogeny and comparative genomics of the fungal order Sordariales.</title>
        <authorList>
            <person name="Hensen N."/>
            <person name="Bonometti L."/>
            <person name="Westerberg I."/>
            <person name="Brannstrom I.O."/>
            <person name="Guillou S."/>
            <person name="Cros-Aarteil S."/>
            <person name="Calhoun S."/>
            <person name="Haridas S."/>
            <person name="Kuo A."/>
            <person name="Mondo S."/>
            <person name="Pangilinan J."/>
            <person name="Riley R."/>
            <person name="LaButti K."/>
            <person name="Andreopoulos B."/>
            <person name="Lipzen A."/>
            <person name="Chen C."/>
            <person name="Yan M."/>
            <person name="Daum C."/>
            <person name="Ng V."/>
            <person name="Clum A."/>
            <person name="Steindorff A."/>
            <person name="Ohm R.A."/>
            <person name="Martin F."/>
            <person name="Silar P."/>
            <person name="Natvig D.O."/>
            <person name="Lalanne C."/>
            <person name="Gautier V."/>
            <person name="Ament-Velasquez S.L."/>
            <person name="Kruys A."/>
            <person name="Hutchinson M.I."/>
            <person name="Powell A.J."/>
            <person name="Barry K."/>
            <person name="Miller A.N."/>
            <person name="Grigoriev I.V."/>
            <person name="Debuchy R."/>
            <person name="Gladieux P."/>
            <person name="Hiltunen Thoren M."/>
            <person name="Johannesson H."/>
        </authorList>
    </citation>
    <scope>NUCLEOTIDE SEQUENCE</scope>
    <source>
        <strain evidence="8">PSN293</strain>
    </source>
</reference>
<feature type="transmembrane region" description="Helical" evidence="6">
    <location>
        <begin position="185"/>
        <end position="209"/>
    </location>
</feature>
<protein>
    <submittedName>
        <fullName evidence="8">Major facilitator superfamily domain-containing protein</fullName>
    </submittedName>
</protein>
<accession>A0AAN7B344</accession>
<feature type="transmembrane region" description="Helical" evidence="6">
    <location>
        <begin position="451"/>
        <end position="469"/>
    </location>
</feature>